<dbReference type="Proteomes" id="UP001497497">
    <property type="component" value="Unassembled WGS sequence"/>
</dbReference>
<dbReference type="SMART" id="SM00614">
    <property type="entry name" value="ZnF_BED"/>
    <property type="match status" value="1"/>
</dbReference>
<dbReference type="InterPro" id="IPR003656">
    <property type="entry name" value="Znf_BED"/>
</dbReference>
<dbReference type="Pfam" id="PF02892">
    <property type="entry name" value="zf-BED"/>
    <property type="match status" value="1"/>
</dbReference>
<keyword evidence="2 4" id="KW-0863">Zinc-finger</keyword>
<evidence type="ECO:0000313" key="7">
    <source>
        <dbReference type="EMBL" id="CAL1540797.1"/>
    </source>
</evidence>
<evidence type="ECO:0000259" key="6">
    <source>
        <dbReference type="PROSITE" id="PS50808"/>
    </source>
</evidence>
<dbReference type="GO" id="GO:0003677">
    <property type="term" value="F:DNA binding"/>
    <property type="evidence" value="ECO:0007669"/>
    <property type="project" value="InterPro"/>
</dbReference>
<evidence type="ECO:0000256" key="1">
    <source>
        <dbReference type="ARBA" id="ARBA00022723"/>
    </source>
</evidence>
<keyword evidence="3" id="KW-0862">Zinc</keyword>
<organism evidence="7 8">
    <name type="scientific">Lymnaea stagnalis</name>
    <name type="common">Great pond snail</name>
    <name type="synonym">Helix stagnalis</name>
    <dbReference type="NCBI Taxonomy" id="6523"/>
    <lineage>
        <taxon>Eukaryota</taxon>
        <taxon>Metazoa</taxon>
        <taxon>Spiralia</taxon>
        <taxon>Lophotrochozoa</taxon>
        <taxon>Mollusca</taxon>
        <taxon>Gastropoda</taxon>
        <taxon>Heterobranchia</taxon>
        <taxon>Euthyneura</taxon>
        <taxon>Panpulmonata</taxon>
        <taxon>Hygrophila</taxon>
        <taxon>Lymnaeoidea</taxon>
        <taxon>Lymnaeidae</taxon>
        <taxon>Lymnaea</taxon>
    </lineage>
</organism>
<feature type="region of interest" description="Disordered" evidence="5">
    <location>
        <begin position="177"/>
        <end position="209"/>
    </location>
</feature>
<dbReference type="SUPFAM" id="SSF57667">
    <property type="entry name" value="beta-beta-alpha zinc fingers"/>
    <property type="match status" value="1"/>
</dbReference>
<name>A0AAV2I8L9_LYMST</name>
<evidence type="ECO:0000256" key="2">
    <source>
        <dbReference type="ARBA" id="ARBA00022771"/>
    </source>
</evidence>
<feature type="domain" description="BED-type" evidence="6">
    <location>
        <begin position="16"/>
        <end position="78"/>
    </location>
</feature>
<evidence type="ECO:0000256" key="4">
    <source>
        <dbReference type="PROSITE-ProRule" id="PRU00027"/>
    </source>
</evidence>
<dbReference type="EMBL" id="CAXITT010000400">
    <property type="protein sequence ID" value="CAL1540797.1"/>
    <property type="molecule type" value="Genomic_DNA"/>
</dbReference>
<feature type="compositionally biased region" description="Polar residues" evidence="5">
    <location>
        <begin position="177"/>
        <end position="194"/>
    </location>
</feature>
<evidence type="ECO:0000256" key="3">
    <source>
        <dbReference type="ARBA" id="ARBA00022833"/>
    </source>
</evidence>
<feature type="compositionally biased region" description="Acidic residues" evidence="5">
    <location>
        <begin position="200"/>
        <end position="209"/>
    </location>
</feature>
<evidence type="ECO:0000256" key="5">
    <source>
        <dbReference type="SAM" id="MobiDB-lite"/>
    </source>
</evidence>
<dbReference type="GO" id="GO:0008270">
    <property type="term" value="F:zinc ion binding"/>
    <property type="evidence" value="ECO:0007669"/>
    <property type="project" value="UniProtKB-KW"/>
</dbReference>
<keyword evidence="1" id="KW-0479">Metal-binding</keyword>
<keyword evidence="8" id="KW-1185">Reference proteome</keyword>
<sequence length="276" mass="30983">MLMASGMIYDREKIRMSKNVVWMYFTKVETDASKAQCKECNKLLSLGSDKPKFQTVSGLKGHLASCHKEIHVMYLKRAMNHAAERAAKKIKKEEKALSKHGLLIQNADSNIGLHENVSESFDVAQGDWKPTTDDLLQFELKYAINNVSPEAALQPVTDMVISPSSTCLPIQPFNITPSTAHQPTPSASYASSGNDKCDPANEDFSSDGEDDFKYHIERAADNKEDRFDIFGKNVAVKLRDLQIHQRILAEKLINDALYEAELGHLTESYQLVNYDQ</sequence>
<gene>
    <name evidence="7" type="ORF">GSLYS_00014446001</name>
</gene>
<dbReference type="PROSITE" id="PS50808">
    <property type="entry name" value="ZF_BED"/>
    <property type="match status" value="1"/>
</dbReference>
<accession>A0AAV2I8L9</accession>
<reference evidence="7 8" key="1">
    <citation type="submission" date="2024-04" db="EMBL/GenBank/DDBJ databases">
        <authorList>
            <consortium name="Genoscope - CEA"/>
            <person name="William W."/>
        </authorList>
    </citation>
    <scope>NUCLEOTIDE SEQUENCE [LARGE SCALE GENOMIC DNA]</scope>
</reference>
<dbReference type="AlphaFoldDB" id="A0AAV2I8L9"/>
<protein>
    <recommendedName>
        <fullName evidence="6">BED-type domain-containing protein</fullName>
    </recommendedName>
</protein>
<comment type="caution">
    <text evidence="7">The sequence shown here is derived from an EMBL/GenBank/DDBJ whole genome shotgun (WGS) entry which is preliminary data.</text>
</comment>
<proteinExistence type="predicted"/>
<dbReference type="InterPro" id="IPR036236">
    <property type="entry name" value="Znf_C2H2_sf"/>
</dbReference>
<evidence type="ECO:0000313" key="8">
    <source>
        <dbReference type="Proteomes" id="UP001497497"/>
    </source>
</evidence>